<evidence type="ECO:0000256" key="3">
    <source>
        <dbReference type="ARBA" id="ARBA00022729"/>
    </source>
</evidence>
<comment type="subcellular location">
    <subcellularLocation>
        <location evidence="1">Secreted</location>
    </subcellularLocation>
</comment>
<dbReference type="Pfam" id="PF18884">
    <property type="entry name" value="TSP3_bac"/>
    <property type="match status" value="2"/>
</dbReference>
<dbReference type="EMBL" id="JAPDDR010000001">
    <property type="protein sequence ID" value="MCW1912303.1"/>
    <property type="molecule type" value="Genomic_DNA"/>
</dbReference>
<dbReference type="Pfam" id="PF05345">
    <property type="entry name" value="He_PIG"/>
    <property type="match status" value="1"/>
</dbReference>
<gene>
    <name evidence="6" type="ORF">OJ996_01880</name>
</gene>
<evidence type="ECO:0000313" key="6">
    <source>
        <dbReference type="EMBL" id="MCW1912303.1"/>
    </source>
</evidence>
<dbReference type="InterPro" id="IPR059100">
    <property type="entry name" value="TSP3_bac"/>
</dbReference>
<protein>
    <submittedName>
        <fullName evidence="6">Ig domain-containing protein</fullName>
    </submittedName>
</protein>
<dbReference type="Gene3D" id="2.60.120.200">
    <property type="match status" value="3"/>
</dbReference>
<keyword evidence="4" id="KW-0106">Calcium</keyword>
<reference evidence="6" key="1">
    <citation type="submission" date="2022-10" db="EMBL/GenBank/DDBJ databases">
        <title>Luteolibacter sp. GHJ8, whole genome shotgun sequencing project.</title>
        <authorList>
            <person name="Zhao G."/>
            <person name="Shen L."/>
        </authorList>
    </citation>
    <scope>NUCLEOTIDE SEQUENCE</scope>
    <source>
        <strain evidence="6">GHJ8</strain>
    </source>
</reference>
<feature type="chain" id="PRO_5046311820" evidence="5">
    <location>
        <begin position="21"/>
        <end position="860"/>
    </location>
</feature>
<dbReference type="SUPFAM" id="SSF49313">
    <property type="entry name" value="Cadherin-like"/>
    <property type="match status" value="1"/>
</dbReference>
<dbReference type="SUPFAM" id="SSF103647">
    <property type="entry name" value="TSP type-3 repeat"/>
    <property type="match status" value="1"/>
</dbReference>
<evidence type="ECO:0000256" key="4">
    <source>
        <dbReference type="ARBA" id="ARBA00022837"/>
    </source>
</evidence>
<name>A0ABT3FXL8_9BACT</name>
<keyword evidence="2" id="KW-0964">Secreted</keyword>
<comment type="caution">
    <text evidence="6">The sequence shown here is derived from an EMBL/GenBank/DDBJ whole genome shotgun (WGS) entry which is preliminary data.</text>
</comment>
<dbReference type="Proteomes" id="UP001165653">
    <property type="component" value="Unassembled WGS sequence"/>
</dbReference>
<accession>A0ABT3FXL8</accession>
<dbReference type="InterPro" id="IPR013783">
    <property type="entry name" value="Ig-like_fold"/>
</dbReference>
<proteinExistence type="predicted"/>
<evidence type="ECO:0000256" key="1">
    <source>
        <dbReference type="ARBA" id="ARBA00004613"/>
    </source>
</evidence>
<evidence type="ECO:0000256" key="5">
    <source>
        <dbReference type="SAM" id="SignalP"/>
    </source>
</evidence>
<evidence type="ECO:0000256" key="2">
    <source>
        <dbReference type="ARBA" id="ARBA00022525"/>
    </source>
</evidence>
<evidence type="ECO:0000313" key="7">
    <source>
        <dbReference type="Proteomes" id="UP001165653"/>
    </source>
</evidence>
<sequence length="860" mass="87789">MKALFSLLTTAVVLTVPVQAQQALSHGPKHRYRFDNTSGALTAGTQILDSMGTAHGVIRGSGASGNGSGVRLAGGASASAAYIDLPNASMSGSAEMYPGLAEASYEVWVTVHSNRNWSRILDFGNNSIDEVADVGGSFNGADYLTVTANVGTANDIMLERGGQFLTGGGNQFITGATTVGTRMHLVTTYDTTSSAWKLYKNGVQIASVPTLLGPSTIDDLNVWLGRSNWAADSNADATYDEFRSYDYALSAQQVLGNYQAGPETITAGNLAPVFTANPFSKPAATLGVAYSGSIAGDASDPNAGDTLSFSKTGGPAWLTVSGSGALSGTPPGGSAASNAFTVRVTDQGGFFAEATMNITVTTSLPSGWTATDIGSPGVAGGSSESAGTFTLSGSGSDISGTADGMHYAWQTLAGDGEIRARVTSQTNTHAQAKAGVMIRGSNISTAVNALMAVTPGSGFQFQRRTTASGSTNSVAGPTLNAVPNNWVRLTRSGTLITGYVSANGTAWTQVGTATIAMPASVSIGLAVSSHNNAVLGTATFDNVSITPYPVPWLTADIGSPGLQGSAEFFGGAHTVKGAGSFGGLSDGFRYVYQTLGANGSIVARVSTLNNTGSNARVGVMMRDTLDAGSRMAALTVTGSGGWRWQRRTLMGGTVTTTNSSTGTAPNLWVRLARSGSTVTASRSTDGSTWTTIGSVSVTMGTNYYVGLAVASGSTSVLNTSVMDNVAVALTPPPVGSQADSDGDGMPDAWEALYGTTTSLAADADADGDGQTNRDEYVAGTNPLGGTDVTRLKVVSVSPAMLEFNGKAGRSYTLERMVGGLGSEWQEVQAIGPVSADGAVQITDPAAPTSRGIYRLQIMHP</sequence>
<dbReference type="InterPro" id="IPR015919">
    <property type="entry name" value="Cadherin-like_sf"/>
</dbReference>
<keyword evidence="3 5" id="KW-0732">Signal</keyword>
<dbReference type="Gene3D" id="2.60.40.10">
    <property type="entry name" value="Immunoglobulins"/>
    <property type="match status" value="1"/>
</dbReference>
<feature type="signal peptide" evidence="5">
    <location>
        <begin position="1"/>
        <end position="20"/>
    </location>
</feature>
<keyword evidence="7" id="KW-1185">Reference proteome</keyword>
<dbReference type="RefSeq" id="WP_264510585.1">
    <property type="nucleotide sequence ID" value="NZ_JAPDDR010000001.1"/>
</dbReference>
<dbReference type="InterPro" id="IPR028974">
    <property type="entry name" value="TSP_type-3_rpt"/>
</dbReference>
<dbReference type="SUPFAM" id="SSF49899">
    <property type="entry name" value="Concanavalin A-like lectins/glucanases"/>
    <property type="match status" value="2"/>
</dbReference>
<organism evidence="6 7">
    <name type="scientific">Luteolibacter rhizosphaerae</name>
    <dbReference type="NCBI Taxonomy" id="2989719"/>
    <lineage>
        <taxon>Bacteria</taxon>
        <taxon>Pseudomonadati</taxon>
        <taxon>Verrucomicrobiota</taxon>
        <taxon>Verrucomicrobiia</taxon>
        <taxon>Verrucomicrobiales</taxon>
        <taxon>Verrucomicrobiaceae</taxon>
        <taxon>Luteolibacter</taxon>
    </lineage>
</organism>
<dbReference type="InterPro" id="IPR013320">
    <property type="entry name" value="ConA-like_dom_sf"/>
</dbReference>